<feature type="transmembrane region" description="Helical" evidence="1">
    <location>
        <begin position="59"/>
        <end position="83"/>
    </location>
</feature>
<dbReference type="GeneID" id="37069824"/>
<comment type="caution">
    <text evidence="3">The sequence shown here is derived from an EMBL/GenBank/DDBJ whole genome shotgun (WGS) entry which is preliminary data.</text>
</comment>
<keyword evidence="1" id="KW-0812">Transmembrane</keyword>
<keyword evidence="4" id="KW-1185">Reference proteome</keyword>
<dbReference type="PANTHER" id="PTHR39614">
    <property type="entry name" value="INTEGRAL MEMBRANE PROTEIN"/>
    <property type="match status" value="1"/>
</dbReference>
<dbReference type="RefSeq" id="XP_025400504.1">
    <property type="nucleotide sequence ID" value="XM_025547587.1"/>
</dbReference>
<keyword evidence="1" id="KW-0472">Membrane</keyword>
<evidence type="ECO:0000256" key="1">
    <source>
        <dbReference type="SAM" id="Phobius"/>
    </source>
</evidence>
<sequence>MTYTSLPTGVSPPLAEVNAHNHTGLVIIFASICLFLILSSLGMRIYAVSQRSMVMNDDYVLTLAVAVAVAQISVVLFEAHVGWGKSGELLNPSDTGAMDKSVYASDLLYIIILGLSKCCTSLFYQHLSPFTTRRVTRGLLGLSVAWTILSTFLLAIRCSRDPWKDINHDCDSLLTHWTVITVLDIAVEAMLLLYPVKLIYRLHLKRSRKLTVLAILGCRGILIPLAILHYTSIREQITSSNPTLAGAYATVIEELHLSTSILLLTLSSAKLFLAAYEDDDGLAYMDESSRGKSQPRSRSRRTLTLSRQLDHMEDPILRHSRSDLQIVKDVQISVTSETIELRDQTDWLG</sequence>
<evidence type="ECO:0000313" key="3">
    <source>
        <dbReference type="EMBL" id="PWY85952.1"/>
    </source>
</evidence>
<accession>A0A317WKX4</accession>
<dbReference type="AlphaFoldDB" id="A0A317WKX4"/>
<dbReference type="Pfam" id="PF20684">
    <property type="entry name" value="Fung_rhodopsin"/>
    <property type="match status" value="1"/>
</dbReference>
<evidence type="ECO:0000259" key="2">
    <source>
        <dbReference type="Pfam" id="PF20684"/>
    </source>
</evidence>
<feature type="transmembrane region" description="Helical" evidence="1">
    <location>
        <begin position="103"/>
        <end position="124"/>
    </location>
</feature>
<evidence type="ECO:0000313" key="4">
    <source>
        <dbReference type="Proteomes" id="UP000247233"/>
    </source>
</evidence>
<keyword evidence="1" id="KW-1133">Transmembrane helix</keyword>
<dbReference type="OrthoDB" id="3918601at2759"/>
<feature type="transmembrane region" description="Helical" evidence="1">
    <location>
        <begin position="136"/>
        <end position="156"/>
    </location>
</feature>
<feature type="transmembrane region" description="Helical" evidence="1">
    <location>
        <begin position="24"/>
        <end position="47"/>
    </location>
</feature>
<dbReference type="InterPro" id="IPR049326">
    <property type="entry name" value="Rhodopsin_dom_fungi"/>
</dbReference>
<gene>
    <name evidence="3" type="ORF">BO70DRAFT_423068</name>
</gene>
<dbReference type="EMBL" id="MSFL01000008">
    <property type="protein sequence ID" value="PWY85952.1"/>
    <property type="molecule type" value="Genomic_DNA"/>
</dbReference>
<feature type="transmembrane region" description="Helical" evidence="1">
    <location>
        <begin position="212"/>
        <end position="231"/>
    </location>
</feature>
<dbReference type="STRING" id="1448321.A0A317WKX4"/>
<feature type="transmembrane region" description="Helical" evidence="1">
    <location>
        <begin position="176"/>
        <end position="200"/>
    </location>
</feature>
<name>A0A317WKX4_9EURO</name>
<dbReference type="Proteomes" id="UP000247233">
    <property type="component" value="Unassembled WGS sequence"/>
</dbReference>
<proteinExistence type="predicted"/>
<feature type="domain" description="Rhodopsin" evidence="2">
    <location>
        <begin position="48"/>
        <end position="265"/>
    </location>
</feature>
<reference evidence="3 4" key="1">
    <citation type="submission" date="2016-12" db="EMBL/GenBank/DDBJ databases">
        <title>The genomes of Aspergillus section Nigri reveals drivers in fungal speciation.</title>
        <authorList>
            <consortium name="DOE Joint Genome Institute"/>
            <person name="Vesth T.C."/>
            <person name="Nybo J."/>
            <person name="Theobald S."/>
            <person name="Brandl J."/>
            <person name="Frisvad J.C."/>
            <person name="Nielsen K.F."/>
            <person name="Lyhne E.K."/>
            <person name="Kogle M.E."/>
            <person name="Kuo A."/>
            <person name="Riley R."/>
            <person name="Clum A."/>
            <person name="Nolan M."/>
            <person name="Lipzen A."/>
            <person name="Salamov A."/>
            <person name="Henrissat B."/>
            <person name="Wiebenga A."/>
            <person name="De Vries R.P."/>
            <person name="Grigoriev I.V."/>
            <person name="Mortensen U.H."/>
            <person name="Andersen M.R."/>
            <person name="Baker S.E."/>
        </authorList>
    </citation>
    <scope>NUCLEOTIDE SEQUENCE [LARGE SCALE GENOMIC DNA]</scope>
    <source>
        <strain evidence="3 4">CBS 117.55</strain>
    </source>
</reference>
<dbReference type="PANTHER" id="PTHR39614:SF2">
    <property type="entry name" value="INTEGRAL MEMBRANE PROTEIN"/>
    <property type="match status" value="1"/>
</dbReference>
<organism evidence="3 4">
    <name type="scientific">Aspergillus heteromorphus CBS 117.55</name>
    <dbReference type="NCBI Taxonomy" id="1448321"/>
    <lineage>
        <taxon>Eukaryota</taxon>
        <taxon>Fungi</taxon>
        <taxon>Dikarya</taxon>
        <taxon>Ascomycota</taxon>
        <taxon>Pezizomycotina</taxon>
        <taxon>Eurotiomycetes</taxon>
        <taxon>Eurotiomycetidae</taxon>
        <taxon>Eurotiales</taxon>
        <taxon>Aspergillaceae</taxon>
        <taxon>Aspergillus</taxon>
        <taxon>Aspergillus subgen. Circumdati</taxon>
    </lineage>
</organism>
<protein>
    <recommendedName>
        <fullName evidence="2">Rhodopsin domain-containing protein</fullName>
    </recommendedName>
</protein>
<dbReference type="VEuPathDB" id="FungiDB:BO70DRAFT_423068"/>